<dbReference type="InterPro" id="IPR036388">
    <property type="entry name" value="WH-like_DNA-bd_sf"/>
</dbReference>
<keyword evidence="2" id="KW-0805">Transcription regulation</keyword>
<accession>A0ABU5IB28</accession>
<dbReference type="RefSeq" id="WP_322464903.1">
    <property type="nucleotide sequence ID" value="NZ_JAXOJX010000007.1"/>
</dbReference>
<evidence type="ECO:0000313" key="6">
    <source>
        <dbReference type="EMBL" id="MDZ5456301.1"/>
    </source>
</evidence>
<evidence type="ECO:0000313" key="7">
    <source>
        <dbReference type="Proteomes" id="UP001293718"/>
    </source>
</evidence>
<dbReference type="Proteomes" id="UP001293718">
    <property type="component" value="Unassembled WGS sequence"/>
</dbReference>
<keyword evidence="3" id="KW-0238">DNA-binding</keyword>
<dbReference type="SUPFAM" id="SSF53850">
    <property type="entry name" value="Periplasmic binding protein-like II"/>
    <property type="match status" value="1"/>
</dbReference>
<dbReference type="PANTHER" id="PTHR30118">
    <property type="entry name" value="HTH-TYPE TRANSCRIPTIONAL REGULATOR LEUO-RELATED"/>
    <property type="match status" value="1"/>
</dbReference>
<dbReference type="Pfam" id="PF00126">
    <property type="entry name" value="HTH_1"/>
    <property type="match status" value="1"/>
</dbReference>
<dbReference type="EMBL" id="JAXOJX010000007">
    <property type="protein sequence ID" value="MDZ5456301.1"/>
    <property type="molecule type" value="Genomic_DNA"/>
</dbReference>
<proteinExistence type="inferred from homology"/>
<reference evidence="6 7" key="1">
    <citation type="submission" date="2023-11" db="EMBL/GenBank/DDBJ databases">
        <title>Draft genome of Azohydromonas lata strain H1 (DSM1123), a polyhydroxyalkanoate producer.</title>
        <authorList>
            <person name="Traversa D."/>
            <person name="D'Addabbo P."/>
            <person name="Pazzani C."/>
            <person name="Manzari C."/>
            <person name="Chiara M."/>
            <person name="Scrascia M."/>
        </authorList>
    </citation>
    <scope>NUCLEOTIDE SEQUENCE [LARGE SCALE GENOMIC DNA]</scope>
    <source>
        <strain evidence="6 7">H1</strain>
    </source>
</reference>
<dbReference type="PRINTS" id="PR00039">
    <property type="entry name" value="HTHLYSR"/>
</dbReference>
<comment type="similarity">
    <text evidence="1">Belongs to the LysR transcriptional regulatory family.</text>
</comment>
<comment type="caution">
    <text evidence="6">The sequence shown here is derived from an EMBL/GenBank/DDBJ whole genome shotgun (WGS) entry which is preliminary data.</text>
</comment>
<evidence type="ECO:0000259" key="5">
    <source>
        <dbReference type="PROSITE" id="PS50931"/>
    </source>
</evidence>
<name>A0ABU5IB28_9BURK</name>
<dbReference type="PANTHER" id="PTHR30118:SF15">
    <property type="entry name" value="TRANSCRIPTIONAL REGULATORY PROTEIN"/>
    <property type="match status" value="1"/>
</dbReference>
<evidence type="ECO:0000256" key="3">
    <source>
        <dbReference type="ARBA" id="ARBA00023125"/>
    </source>
</evidence>
<keyword evidence="4" id="KW-0804">Transcription</keyword>
<dbReference type="Gene3D" id="1.10.10.10">
    <property type="entry name" value="Winged helix-like DNA-binding domain superfamily/Winged helix DNA-binding domain"/>
    <property type="match status" value="1"/>
</dbReference>
<dbReference type="Gene3D" id="3.40.190.10">
    <property type="entry name" value="Periplasmic binding protein-like II"/>
    <property type="match status" value="2"/>
</dbReference>
<gene>
    <name evidence="6" type="ORF">SM757_06915</name>
</gene>
<dbReference type="SUPFAM" id="SSF46785">
    <property type="entry name" value="Winged helix' DNA-binding domain"/>
    <property type="match status" value="1"/>
</dbReference>
<keyword evidence="7" id="KW-1185">Reference proteome</keyword>
<evidence type="ECO:0000256" key="2">
    <source>
        <dbReference type="ARBA" id="ARBA00023015"/>
    </source>
</evidence>
<dbReference type="InterPro" id="IPR005119">
    <property type="entry name" value="LysR_subst-bd"/>
</dbReference>
<dbReference type="InterPro" id="IPR050389">
    <property type="entry name" value="LysR-type_TF"/>
</dbReference>
<evidence type="ECO:0000256" key="1">
    <source>
        <dbReference type="ARBA" id="ARBA00009437"/>
    </source>
</evidence>
<protein>
    <submittedName>
        <fullName evidence="6">LysR family transcriptional regulator</fullName>
    </submittedName>
</protein>
<dbReference type="InterPro" id="IPR036390">
    <property type="entry name" value="WH_DNA-bd_sf"/>
</dbReference>
<dbReference type="PROSITE" id="PS50931">
    <property type="entry name" value="HTH_LYSR"/>
    <property type="match status" value="1"/>
</dbReference>
<dbReference type="CDD" id="cd08459">
    <property type="entry name" value="PBP2_DntR_NahR_LinR_like"/>
    <property type="match status" value="1"/>
</dbReference>
<evidence type="ECO:0000256" key="4">
    <source>
        <dbReference type="ARBA" id="ARBA00023163"/>
    </source>
</evidence>
<feature type="domain" description="HTH lysR-type" evidence="5">
    <location>
        <begin position="1"/>
        <end position="58"/>
    </location>
</feature>
<organism evidence="6 7">
    <name type="scientific">Azohydromonas lata</name>
    <dbReference type="NCBI Taxonomy" id="45677"/>
    <lineage>
        <taxon>Bacteria</taxon>
        <taxon>Pseudomonadati</taxon>
        <taxon>Pseudomonadota</taxon>
        <taxon>Betaproteobacteria</taxon>
        <taxon>Burkholderiales</taxon>
        <taxon>Sphaerotilaceae</taxon>
        <taxon>Azohydromonas</taxon>
    </lineage>
</organism>
<sequence>MDLNLLKTFMAIWEFRSLTQAGDVLHLSQPAVSHALRRLREVFDDPLFVRNGAVMVPTDAAARLHAPIDDALVIIRGALQQHAKFDPATSVRSFRLAMSDMAGLHVLPLLFAALAEEAPFVRVESRQVPVEELGVAMRNGDIEVAIGYLPGLGDECLGEMMLQDDFVCLLRSGHALAAQELSLADLNGLRYVHAETTATGHGLAENALQAAGVRRNIAVRIPHFTVCPHVVAKTDLALVLPRTIAKAFNEMGAFVIKDMPIEMPVILVKVYSHKRFQADSGIAWLRSKLVQLLGPVAST</sequence>
<dbReference type="Pfam" id="PF03466">
    <property type="entry name" value="LysR_substrate"/>
    <property type="match status" value="1"/>
</dbReference>
<dbReference type="InterPro" id="IPR000847">
    <property type="entry name" value="LysR_HTH_N"/>
</dbReference>